<protein>
    <recommendedName>
        <fullName evidence="5">Lipopolysaccharide biosynthesis protein</fullName>
    </recommendedName>
</protein>
<gene>
    <name evidence="3" type="ORF">NIES2119_22475</name>
</gene>
<sequence>MTETIIIQPNSSRSSSIPPWLRYLGIGIVTNVAIWSLAIFYLLKASPSYNSKFAISLPAASSSTNVNLPGIGQTTASTDSPYQTPSQDPRENYKFLLNSRDVLQAASQPLNMTLREFDEPRITIIANTTLMQVEVSGDTPEQAQAKGKALFDALQQKLNELRKQQVTQQDRILQETLNSSQIKLKQAQKRLSDYKTSSLLNSAQQISNLTNNIEQLRRQKAEVIAQKQQANMRVIELSNNLNLSANQASDAFVLQPDPVFQKAFQDYTEANAAYTTLSSRFLPAHPAVVEERAKRDAAQTLLLERSRLILGRPVNLATLAQLNLSNSNSGTSTARASLSQQLVATEVEREGLAAQAKALDQQITELEARQKMLAQKESTLADLERDVRTAEAVFSSTLARLDLAKSNVTAAYPEIQVFSAPSLPGSAASPKPIFVFAGAALGSLFCSNAIFLLWLRQRKQQKRKENGLISLEETGLKSDKLPEIIELTQHNQQSDKALLNGKSVRNEAGIEH</sequence>
<comment type="caution">
    <text evidence="3">The sequence shown here is derived from an EMBL/GenBank/DDBJ whole genome shotgun (WGS) entry which is preliminary data.</text>
</comment>
<keyword evidence="1" id="KW-0175">Coiled coil</keyword>
<organism evidence="3 4">
    <name type="scientific">[Phormidium ambiguum] IAM M-71</name>
    <dbReference type="NCBI Taxonomy" id="454136"/>
    <lineage>
        <taxon>Bacteria</taxon>
        <taxon>Bacillati</taxon>
        <taxon>Cyanobacteriota</taxon>
        <taxon>Cyanophyceae</taxon>
        <taxon>Oscillatoriophycideae</taxon>
        <taxon>Aerosakkonematales</taxon>
        <taxon>Aerosakkonemataceae</taxon>
        <taxon>Floridanema</taxon>
    </lineage>
</organism>
<dbReference type="PANTHER" id="PTHR32309">
    <property type="entry name" value="TYROSINE-PROTEIN KINASE"/>
    <property type="match status" value="1"/>
</dbReference>
<evidence type="ECO:0000256" key="1">
    <source>
        <dbReference type="SAM" id="Coils"/>
    </source>
</evidence>
<dbReference type="PANTHER" id="PTHR32309:SF13">
    <property type="entry name" value="FERRIC ENTEROBACTIN TRANSPORT PROTEIN FEPE"/>
    <property type="match status" value="1"/>
</dbReference>
<evidence type="ECO:0000313" key="4">
    <source>
        <dbReference type="Proteomes" id="UP000185860"/>
    </source>
</evidence>
<keyword evidence="2" id="KW-0472">Membrane</keyword>
<evidence type="ECO:0000313" key="3">
    <source>
        <dbReference type="EMBL" id="OKH33692.1"/>
    </source>
</evidence>
<keyword evidence="2" id="KW-0812">Transmembrane</keyword>
<dbReference type="GO" id="GO:0005886">
    <property type="term" value="C:plasma membrane"/>
    <property type="evidence" value="ECO:0007669"/>
    <property type="project" value="TreeGrafter"/>
</dbReference>
<feature type="coiled-coil region" evidence="1">
    <location>
        <begin position="151"/>
        <end position="233"/>
    </location>
</feature>
<accession>A0A1U7IAZ8</accession>
<name>A0A1U7IAZ8_9CYAN</name>
<dbReference type="RefSeq" id="WP_073595734.1">
    <property type="nucleotide sequence ID" value="NZ_MRCE01000027.1"/>
</dbReference>
<feature type="transmembrane region" description="Helical" evidence="2">
    <location>
        <begin position="433"/>
        <end position="455"/>
    </location>
</feature>
<keyword evidence="2" id="KW-1133">Transmembrane helix</keyword>
<evidence type="ECO:0008006" key="5">
    <source>
        <dbReference type="Google" id="ProtNLM"/>
    </source>
</evidence>
<proteinExistence type="predicted"/>
<feature type="transmembrane region" description="Helical" evidence="2">
    <location>
        <begin position="20"/>
        <end position="43"/>
    </location>
</feature>
<dbReference type="GO" id="GO:0004713">
    <property type="term" value="F:protein tyrosine kinase activity"/>
    <property type="evidence" value="ECO:0007669"/>
    <property type="project" value="TreeGrafter"/>
</dbReference>
<feature type="coiled-coil region" evidence="1">
    <location>
        <begin position="349"/>
        <end position="393"/>
    </location>
</feature>
<dbReference type="InterPro" id="IPR050445">
    <property type="entry name" value="Bact_polysacc_biosynth/exp"/>
</dbReference>
<dbReference type="EMBL" id="MRCE01000027">
    <property type="protein sequence ID" value="OKH33692.1"/>
    <property type="molecule type" value="Genomic_DNA"/>
</dbReference>
<evidence type="ECO:0000256" key="2">
    <source>
        <dbReference type="SAM" id="Phobius"/>
    </source>
</evidence>
<dbReference type="STRING" id="454136.NIES2119_22475"/>
<reference evidence="3 4" key="1">
    <citation type="submission" date="2016-11" db="EMBL/GenBank/DDBJ databases">
        <title>Draft Genome Sequences of Nine Cyanobacterial Strains from Diverse Habitats.</title>
        <authorList>
            <person name="Zhu T."/>
            <person name="Hou S."/>
            <person name="Lu X."/>
            <person name="Hess W.R."/>
        </authorList>
    </citation>
    <scope>NUCLEOTIDE SEQUENCE [LARGE SCALE GENOMIC DNA]</scope>
    <source>
        <strain evidence="3 4">IAM M-71</strain>
    </source>
</reference>
<dbReference type="Proteomes" id="UP000185860">
    <property type="component" value="Unassembled WGS sequence"/>
</dbReference>
<dbReference type="AlphaFoldDB" id="A0A1U7IAZ8"/>